<protein>
    <recommendedName>
        <fullName evidence="1">At1g61320/AtMIF1 LRR domain-containing protein</fullName>
    </recommendedName>
</protein>
<organism evidence="2 3">
    <name type="scientific">Eleusine coracana subsp. coracana</name>
    <dbReference type="NCBI Taxonomy" id="191504"/>
    <lineage>
        <taxon>Eukaryota</taxon>
        <taxon>Viridiplantae</taxon>
        <taxon>Streptophyta</taxon>
        <taxon>Embryophyta</taxon>
        <taxon>Tracheophyta</taxon>
        <taxon>Spermatophyta</taxon>
        <taxon>Magnoliopsida</taxon>
        <taxon>Liliopsida</taxon>
        <taxon>Poales</taxon>
        <taxon>Poaceae</taxon>
        <taxon>PACMAD clade</taxon>
        <taxon>Chloridoideae</taxon>
        <taxon>Cynodonteae</taxon>
        <taxon>Eleusininae</taxon>
        <taxon>Eleusine</taxon>
    </lineage>
</organism>
<dbReference type="Proteomes" id="UP001054889">
    <property type="component" value="Unassembled WGS sequence"/>
</dbReference>
<keyword evidence="3" id="KW-1185">Reference proteome</keyword>
<accession>A0AAV5D1X3</accession>
<name>A0AAV5D1X3_ELECO</name>
<proteinExistence type="predicted"/>
<dbReference type="AlphaFoldDB" id="A0AAV5D1X3"/>
<dbReference type="Pfam" id="PF23622">
    <property type="entry name" value="LRR_At1g61320_AtMIF1"/>
    <property type="match status" value="1"/>
</dbReference>
<evidence type="ECO:0000313" key="3">
    <source>
        <dbReference type="Proteomes" id="UP001054889"/>
    </source>
</evidence>
<reference evidence="2" key="1">
    <citation type="journal article" date="2018" name="DNA Res.">
        <title>Multiple hybrid de novo genome assembly of finger millet, an orphan allotetraploid crop.</title>
        <authorList>
            <person name="Hatakeyama M."/>
            <person name="Aluri S."/>
            <person name="Balachadran M.T."/>
            <person name="Sivarajan S.R."/>
            <person name="Patrignani A."/>
            <person name="Gruter S."/>
            <person name="Poveda L."/>
            <person name="Shimizu-Inatsugi R."/>
            <person name="Baeten J."/>
            <person name="Francoijs K.J."/>
            <person name="Nataraja K.N."/>
            <person name="Reddy Y.A.N."/>
            <person name="Phadnis S."/>
            <person name="Ravikumar R.L."/>
            <person name="Schlapbach R."/>
            <person name="Sreeman S.M."/>
            <person name="Shimizu K.K."/>
        </authorList>
    </citation>
    <scope>NUCLEOTIDE SEQUENCE</scope>
</reference>
<evidence type="ECO:0000259" key="1">
    <source>
        <dbReference type="Pfam" id="PF23622"/>
    </source>
</evidence>
<comment type="caution">
    <text evidence="2">The sequence shown here is derived from an EMBL/GenBank/DDBJ whole genome shotgun (WGS) entry which is preliminary data.</text>
</comment>
<dbReference type="EMBL" id="BQKI01000011">
    <property type="protein sequence ID" value="GJN04742.1"/>
    <property type="molecule type" value="Genomic_DNA"/>
</dbReference>
<reference evidence="2" key="2">
    <citation type="submission" date="2021-12" db="EMBL/GenBank/DDBJ databases">
        <title>Resequencing data analysis of finger millet.</title>
        <authorList>
            <person name="Hatakeyama M."/>
            <person name="Aluri S."/>
            <person name="Balachadran M.T."/>
            <person name="Sivarajan S.R."/>
            <person name="Poveda L."/>
            <person name="Shimizu-Inatsugi R."/>
            <person name="Schlapbach R."/>
            <person name="Sreeman S.M."/>
            <person name="Shimizu K.K."/>
        </authorList>
    </citation>
    <scope>NUCLEOTIDE SEQUENCE</scope>
</reference>
<dbReference type="InterPro" id="IPR055357">
    <property type="entry name" value="LRR_At1g61320_AtMIF1"/>
</dbReference>
<feature type="domain" description="At1g61320/AtMIF1 LRR" evidence="1">
    <location>
        <begin position="1"/>
        <end position="73"/>
    </location>
</feature>
<evidence type="ECO:0000313" key="2">
    <source>
        <dbReference type="EMBL" id="GJN04742.1"/>
    </source>
</evidence>
<sequence length="82" mass="9229">MLQVIEINAPKLSSFVYGSGGHQLIRISLGAEVNNITMEDYSCQPDMLHNSCIELLSFMLAVERLTVVSHRQVCFKFTLIIN</sequence>
<gene>
    <name evidence="2" type="primary">ga22314</name>
    <name evidence="2" type="ORF">PR202_ga22314</name>
</gene>